<dbReference type="Proteomes" id="UP000598467">
    <property type="component" value="Unassembled WGS sequence"/>
</dbReference>
<dbReference type="AlphaFoldDB" id="A0A926P1A7"/>
<organism evidence="15 16">
    <name type="scientific">Roseibium aggregatum</name>
    <dbReference type="NCBI Taxonomy" id="187304"/>
    <lineage>
        <taxon>Bacteria</taxon>
        <taxon>Pseudomonadati</taxon>
        <taxon>Pseudomonadota</taxon>
        <taxon>Alphaproteobacteria</taxon>
        <taxon>Hyphomicrobiales</taxon>
        <taxon>Stappiaceae</taxon>
        <taxon>Roseibium</taxon>
    </lineage>
</organism>
<dbReference type="GO" id="GO:0009279">
    <property type="term" value="C:cell outer membrane"/>
    <property type="evidence" value="ECO:0007669"/>
    <property type="project" value="UniProtKB-SubCell"/>
</dbReference>
<dbReference type="GO" id="GO:0044718">
    <property type="term" value="P:siderophore transmembrane transport"/>
    <property type="evidence" value="ECO:0007669"/>
    <property type="project" value="TreeGrafter"/>
</dbReference>
<comment type="caution">
    <text evidence="15">The sequence shown here is derived from an EMBL/GenBank/DDBJ whole genome shotgun (WGS) entry which is preliminary data.</text>
</comment>
<accession>A0A926P1A7</accession>
<keyword evidence="4 10" id="KW-1134">Transmembrane beta strand</keyword>
<keyword evidence="5 10" id="KW-0812">Transmembrane</keyword>
<dbReference type="Gene3D" id="2.40.170.20">
    <property type="entry name" value="TonB-dependent receptor, beta-barrel domain"/>
    <property type="match status" value="1"/>
</dbReference>
<dbReference type="Gene3D" id="2.170.130.10">
    <property type="entry name" value="TonB-dependent receptor, plug domain"/>
    <property type="match status" value="1"/>
</dbReference>
<keyword evidence="12" id="KW-0732">Signal</keyword>
<evidence type="ECO:0000256" key="7">
    <source>
        <dbReference type="ARBA" id="ARBA00023136"/>
    </source>
</evidence>
<comment type="subcellular location">
    <subcellularLocation>
        <location evidence="1 10">Cell outer membrane</location>
        <topology evidence="1 10">Multi-pass membrane protein</topology>
    </subcellularLocation>
</comment>
<dbReference type="NCBIfam" id="TIGR01785">
    <property type="entry name" value="TonB-hemin"/>
    <property type="match status" value="1"/>
</dbReference>
<evidence type="ECO:0000313" key="15">
    <source>
        <dbReference type="EMBL" id="MBD1547535.1"/>
    </source>
</evidence>
<feature type="domain" description="TonB-dependent receptor-like beta-barrel" evidence="13">
    <location>
        <begin position="255"/>
        <end position="669"/>
    </location>
</feature>
<evidence type="ECO:0000256" key="1">
    <source>
        <dbReference type="ARBA" id="ARBA00004571"/>
    </source>
</evidence>
<dbReference type="GO" id="GO:0015232">
    <property type="term" value="F:heme transmembrane transporter activity"/>
    <property type="evidence" value="ECO:0007669"/>
    <property type="project" value="InterPro"/>
</dbReference>
<dbReference type="InterPro" id="IPR011276">
    <property type="entry name" value="TonB_haem/Hb_rcpt"/>
</dbReference>
<dbReference type="Pfam" id="PF00593">
    <property type="entry name" value="TonB_dep_Rec_b-barrel"/>
    <property type="match status" value="1"/>
</dbReference>
<dbReference type="SUPFAM" id="SSF56935">
    <property type="entry name" value="Porins"/>
    <property type="match status" value="1"/>
</dbReference>
<evidence type="ECO:0000313" key="16">
    <source>
        <dbReference type="Proteomes" id="UP000598467"/>
    </source>
</evidence>
<keyword evidence="3 10" id="KW-0813">Transport</keyword>
<name>A0A926P1A7_9HYPH</name>
<evidence type="ECO:0000256" key="3">
    <source>
        <dbReference type="ARBA" id="ARBA00022448"/>
    </source>
</evidence>
<dbReference type="InterPro" id="IPR036942">
    <property type="entry name" value="Beta-barrel_TonB_sf"/>
</dbReference>
<evidence type="ECO:0000256" key="8">
    <source>
        <dbReference type="ARBA" id="ARBA00023170"/>
    </source>
</evidence>
<feature type="domain" description="TonB-dependent receptor plug" evidence="14">
    <location>
        <begin position="57"/>
        <end position="167"/>
    </location>
</feature>
<dbReference type="InterPro" id="IPR000531">
    <property type="entry name" value="Beta-barrel_TonB"/>
</dbReference>
<reference evidence="15" key="1">
    <citation type="submission" date="2020-05" db="EMBL/GenBank/DDBJ databases">
        <title>Identification of trans-AT polyketide cluster in two marine bacteria, producers of a novel glutaramide-containing polyketide sesbanimide D and analogs.</title>
        <authorList>
            <person name="Kacar D."/>
            <person name="Rodriguez P."/>
            <person name="Canedo L."/>
            <person name="Gonzalez E."/>
            <person name="Galan B."/>
            <person name="De La Calle F."/>
            <person name="Garcia J.L."/>
        </authorList>
    </citation>
    <scope>NUCLEOTIDE SEQUENCE</scope>
    <source>
        <strain evidence="15">PHM038</strain>
    </source>
</reference>
<feature type="chain" id="PRO_5037206899" evidence="12">
    <location>
        <begin position="29"/>
        <end position="698"/>
    </location>
</feature>
<dbReference type="InterPro" id="IPR037066">
    <property type="entry name" value="Plug_dom_sf"/>
</dbReference>
<evidence type="ECO:0000259" key="13">
    <source>
        <dbReference type="Pfam" id="PF00593"/>
    </source>
</evidence>
<dbReference type="Pfam" id="PF07715">
    <property type="entry name" value="Plug"/>
    <property type="match status" value="1"/>
</dbReference>
<evidence type="ECO:0000256" key="11">
    <source>
        <dbReference type="RuleBase" id="RU003357"/>
    </source>
</evidence>
<proteinExistence type="inferred from homology"/>
<keyword evidence="8 15" id="KW-0675">Receptor</keyword>
<dbReference type="InterPro" id="IPR012910">
    <property type="entry name" value="Plug_dom"/>
</dbReference>
<evidence type="ECO:0000259" key="14">
    <source>
        <dbReference type="Pfam" id="PF07715"/>
    </source>
</evidence>
<gene>
    <name evidence="15" type="ORF">HK439_14805</name>
</gene>
<evidence type="ECO:0000256" key="12">
    <source>
        <dbReference type="SAM" id="SignalP"/>
    </source>
</evidence>
<keyword evidence="7 10" id="KW-0472">Membrane</keyword>
<dbReference type="PANTHER" id="PTHR30069">
    <property type="entry name" value="TONB-DEPENDENT OUTER MEMBRANE RECEPTOR"/>
    <property type="match status" value="1"/>
</dbReference>
<evidence type="ECO:0000256" key="2">
    <source>
        <dbReference type="ARBA" id="ARBA00009810"/>
    </source>
</evidence>
<dbReference type="CDD" id="cd01347">
    <property type="entry name" value="ligand_gated_channel"/>
    <property type="match status" value="1"/>
</dbReference>
<keyword evidence="6 11" id="KW-0798">TonB box</keyword>
<evidence type="ECO:0000256" key="6">
    <source>
        <dbReference type="ARBA" id="ARBA00023077"/>
    </source>
</evidence>
<dbReference type="EMBL" id="JABFCZ010000015">
    <property type="protein sequence ID" value="MBD1547535.1"/>
    <property type="molecule type" value="Genomic_DNA"/>
</dbReference>
<evidence type="ECO:0000256" key="5">
    <source>
        <dbReference type="ARBA" id="ARBA00022692"/>
    </source>
</evidence>
<sequence>MGLMSRNRGWLMCGVAANAVVMCGQALAQDAENTQDQGSNTTLSEIVVGAGVPKVAIDTPQAVTVIDQEAIDEKQPTTIGDIFTQIPGVSIVGSDRIGGQSFNIRGIGDLGAADESKIIVSVDGAVKFYEQYRMGSFFSDPELYKRVEVLRGPASSTLYGSGALGGVITFTTKDAEEYLQPGETGAVQLKTQYNSNKDGILGSVIAAYAFNDQTSVLLNGNVRKQGEYETGNGTPIAGSDFLSFSGLGKVTHHFGDANEQTIRLSYQRWQSNADDTAYSQTGTLGFGTIDRDITDQTVILSYENPASDNPWLNLKANLSLSDTHVVQSDSSLAAVSPSQLFQDGEYTYRTWAGKLENTFEKSGAGFMNYLTIGTQLSYQQRLATSTSGAIGFHPEGTDTKLGLFAQDEFIWNERLTLIPGIRADFVNLEPDSAISGASSMSDVALSPKLAVMYKFNETLSLFGSAAHTERMPTLDELFSTSGATGTYPGGRSASISLDKETSNNFEAGFGLSFRDILSADDGLQLKTTGFYNLLDNLITTNPDTGLATAVPYYVNVEKAEIYGVEIEGAYESRYAFGNLAFSRIFGKNTDTGQNLDTIPATTLALTLGGRLPQYDVSFGWRGLFAESIATGATSDGPFAGYAVHDLFADWTPEDGRMAGWQVRASVENVFDKVYRNNLAGDDGPGRTFKLTLAKKLSW</sequence>
<dbReference type="InterPro" id="IPR039426">
    <property type="entry name" value="TonB-dep_rcpt-like"/>
</dbReference>
<keyword evidence="9 10" id="KW-0998">Cell outer membrane</keyword>
<dbReference type="PROSITE" id="PS52016">
    <property type="entry name" value="TONB_DEPENDENT_REC_3"/>
    <property type="match status" value="1"/>
</dbReference>
<dbReference type="PANTHER" id="PTHR30069:SF41">
    <property type="entry name" value="HEME_HEMOPEXIN UTILIZATION PROTEIN C"/>
    <property type="match status" value="1"/>
</dbReference>
<evidence type="ECO:0000256" key="9">
    <source>
        <dbReference type="ARBA" id="ARBA00023237"/>
    </source>
</evidence>
<protein>
    <submittedName>
        <fullName evidence="15">TonB-dependent receptor</fullName>
    </submittedName>
</protein>
<evidence type="ECO:0000256" key="10">
    <source>
        <dbReference type="PROSITE-ProRule" id="PRU01360"/>
    </source>
</evidence>
<evidence type="ECO:0000256" key="4">
    <source>
        <dbReference type="ARBA" id="ARBA00022452"/>
    </source>
</evidence>
<comment type="similarity">
    <text evidence="2 10 11">Belongs to the TonB-dependent receptor family.</text>
</comment>
<dbReference type="GO" id="GO:0015344">
    <property type="term" value="F:siderophore uptake transmembrane transporter activity"/>
    <property type="evidence" value="ECO:0007669"/>
    <property type="project" value="TreeGrafter"/>
</dbReference>
<feature type="signal peptide" evidence="12">
    <location>
        <begin position="1"/>
        <end position="28"/>
    </location>
</feature>